<dbReference type="InterPro" id="IPR023347">
    <property type="entry name" value="Lysozyme_dom_sf"/>
</dbReference>
<dbReference type="GO" id="GO:0042742">
    <property type="term" value="P:defense response to bacterium"/>
    <property type="evidence" value="ECO:0007669"/>
    <property type="project" value="UniProtKB-KW"/>
</dbReference>
<reference evidence="4 5" key="1">
    <citation type="journal article" date="2020" name="Mol. Plant">
        <title>The Chromosome-Based Rubber Tree Genome Provides New Insights into Spurge Genome Evolution and Rubber Biosynthesis.</title>
        <authorList>
            <person name="Liu J."/>
            <person name="Shi C."/>
            <person name="Shi C.C."/>
            <person name="Li W."/>
            <person name="Zhang Q.J."/>
            <person name="Zhang Y."/>
            <person name="Li K."/>
            <person name="Lu H.F."/>
            <person name="Shi C."/>
            <person name="Zhu S.T."/>
            <person name="Xiao Z.Y."/>
            <person name="Nan H."/>
            <person name="Yue Y."/>
            <person name="Zhu X.G."/>
            <person name="Wu Y."/>
            <person name="Hong X.N."/>
            <person name="Fan G.Y."/>
            <person name="Tong Y."/>
            <person name="Zhang D."/>
            <person name="Mao C.L."/>
            <person name="Liu Y.L."/>
            <person name="Hao S.J."/>
            <person name="Liu W.Q."/>
            <person name="Lv M.Q."/>
            <person name="Zhang H.B."/>
            <person name="Liu Y."/>
            <person name="Hu-Tang G.R."/>
            <person name="Wang J.P."/>
            <person name="Wang J.H."/>
            <person name="Sun Y.H."/>
            <person name="Ni S.B."/>
            <person name="Chen W.B."/>
            <person name="Zhang X.C."/>
            <person name="Jiao Y.N."/>
            <person name="Eichler E.E."/>
            <person name="Li G.H."/>
            <person name="Liu X."/>
            <person name="Gao L.Z."/>
        </authorList>
    </citation>
    <scope>NUCLEOTIDE SEQUENCE [LARGE SCALE GENOMIC DNA]</scope>
    <source>
        <strain evidence="5">cv. GT1</strain>
        <tissue evidence="4">Leaf</tissue>
    </source>
</reference>
<dbReference type="GO" id="GO:0031640">
    <property type="term" value="P:killing of cells of another organism"/>
    <property type="evidence" value="ECO:0007669"/>
    <property type="project" value="UniProtKB-KW"/>
</dbReference>
<sequence>MKAHVPSTPGWKEDFNNLPGNIRRALIDTSFNMGKGFLNNNPTANAWFKKGDYQAGFIQLLTASNENGKRSKGVLVRRASAYNMAGGGEWPKISKVDVQEDGTMRVKFSGDKSSINPEMRKIISDDGWLLVKRGKPGSLHERSTADNRVGWDVVQDRDYAPTYDQIAQQQRAIEEKQNSARMIEVALDDTQLLAGGKRIFDRHMQDYQPDPNFAISDDQFGDIRREFGDEQAREITDGVKSAGELNDRMGYYREDIKRKQELSSYGLAGVGVALVSSALDPVGWAAAAATGPIGVGAKLTQIGRVARMAAIGGIENAAMESLMYAGDTQKSIDDVFVAGGFGGLMGGTIGALTRARVKPERTLHDEITPDYEGKPNTTPQPDEDLRYTVEGADDFDASAKRAVEDAADYDAWLAARANTLPEEFDVKMGIADHVDTLQKAANLRPTRAEKATIKQHISDTEDRINFLKQQMIDERASVAAERGAPRSKADVINNEVSRREAQAAELGLRNRKVEEFDVQQHVAKALEDMRAERKARLIDEHPPVSHALDNETATTTDSRTPEENPFSNKDDSIGAARVAGSDVEHGLSA</sequence>
<evidence type="ECO:0000256" key="2">
    <source>
        <dbReference type="ARBA" id="ARBA00022638"/>
    </source>
</evidence>
<proteinExistence type="predicted"/>
<dbReference type="InterPro" id="IPR023346">
    <property type="entry name" value="Lysozyme-like_dom_sf"/>
</dbReference>
<keyword evidence="1" id="KW-0929">Antimicrobial</keyword>
<evidence type="ECO:0000313" key="4">
    <source>
        <dbReference type="EMBL" id="KAF2282458.1"/>
    </source>
</evidence>
<dbReference type="AlphaFoldDB" id="A0A6A6K2R0"/>
<dbReference type="Proteomes" id="UP000467840">
    <property type="component" value="Unassembled WGS sequence"/>
</dbReference>
<organism evidence="4 5">
    <name type="scientific">Hevea brasiliensis</name>
    <name type="common">Para rubber tree</name>
    <name type="synonym">Siphonia brasiliensis</name>
    <dbReference type="NCBI Taxonomy" id="3981"/>
    <lineage>
        <taxon>Eukaryota</taxon>
        <taxon>Viridiplantae</taxon>
        <taxon>Streptophyta</taxon>
        <taxon>Embryophyta</taxon>
        <taxon>Tracheophyta</taxon>
        <taxon>Spermatophyta</taxon>
        <taxon>Magnoliopsida</taxon>
        <taxon>eudicotyledons</taxon>
        <taxon>Gunneridae</taxon>
        <taxon>Pentapetalae</taxon>
        <taxon>rosids</taxon>
        <taxon>fabids</taxon>
        <taxon>Malpighiales</taxon>
        <taxon>Euphorbiaceae</taxon>
        <taxon>Crotonoideae</taxon>
        <taxon>Micrandreae</taxon>
        <taxon>Hevea</taxon>
    </lineage>
</organism>
<name>A0A6A6K2R0_HEVBR</name>
<keyword evidence="5" id="KW-1185">Reference proteome</keyword>
<feature type="region of interest" description="Disordered" evidence="3">
    <location>
        <begin position="537"/>
        <end position="589"/>
    </location>
</feature>
<evidence type="ECO:0000256" key="1">
    <source>
        <dbReference type="ARBA" id="ARBA00022529"/>
    </source>
</evidence>
<comment type="caution">
    <text evidence="4">The sequence shown here is derived from an EMBL/GenBank/DDBJ whole genome shotgun (WGS) entry which is preliminary data.</text>
</comment>
<dbReference type="GO" id="GO:0003796">
    <property type="term" value="F:lysozyme activity"/>
    <property type="evidence" value="ECO:0007669"/>
    <property type="project" value="InterPro"/>
</dbReference>
<gene>
    <name evidence="4" type="ORF">GH714_043929</name>
</gene>
<evidence type="ECO:0000313" key="5">
    <source>
        <dbReference type="Proteomes" id="UP000467840"/>
    </source>
</evidence>
<keyword evidence="2" id="KW-0081">Bacteriolytic enzyme</keyword>
<dbReference type="Gene3D" id="1.10.530.40">
    <property type="match status" value="1"/>
</dbReference>
<dbReference type="EMBL" id="JAAGAX010000205">
    <property type="protein sequence ID" value="KAF2282458.1"/>
    <property type="molecule type" value="Genomic_DNA"/>
</dbReference>
<evidence type="ECO:0000256" key="3">
    <source>
        <dbReference type="SAM" id="MobiDB-lite"/>
    </source>
</evidence>
<protein>
    <submittedName>
        <fullName evidence="4">Uncharacterized protein</fullName>
    </submittedName>
</protein>
<dbReference type="SUPFAM" id="SSF53955">
    <property type="entry name" value="Lysozyme-like"/>
    <property type="match status" value="1"/>
</dbReference>
<accession>A0A6A6K2R0</accession>